<dbReference type="InterPro" id="IPR002401">
    <property type="entry name" value="Cyt_P450_E_grp-I"/>
</dbReference>
<dbReference type="EMBL" id="BMAO01036916">
    <property type="protein sequence ID" value="GFR13957.1"/>
    <property type="molecule type" value="Genomic_DNA"/>
</dbReference>
<keyword evidence="9 10" id="KW-0479">Metal-binding</keyword>
<dbReference type="GO" id="GO:0016705">
    <property type="term" value="F:oxidoreductase activity, acting on paired donors, with incorporation or reduction of molecular oxygen"/>
    <property type="evidence" value="ECO:0007669"/>
    <property type="project" value="InterPro"/>
</dbReference>
<evidence type="ECO:0000256" key="7">
    <source>
        <dbReference type="ARBA" id="ARBA00023033"/>
    </source>
</evidence>
<keyword evidence="7 10" id="KW-0503">Monooxygenase</keyword>
<dbReference type="PRINTS" id="PR00463">
    <property type="entry name" value="EP450I"/>
</dbReference>
<accession>A0A8X6LMM1</accession>
<keyword evidence="4 9" id="KW-0349">Heme</keyword>
<comment type="cofactor">
    <cofactor evidence="1 9">
        <name>heme</name>
        <dbReference type="ChEBI" id="CHEBI:30413"/>
    </cofactor>
</comment>
<dbReference type="GO" id="GO:0005789">
    <property type="term" value="C:endoplasmic reticulum membrane"/>
    <property type="evidence" value="ECO:0007669"/>
    <property type="project" value="UniProtKB-SubCell"/>
</dbReference>
<dbReference type="InterPro" id="IPR036396">
    <property type="entry name" value="Cyt_P450_sf"/>
</dbReference>
<keyword evidence="12" id="KW-1185">Reference proteome</keyword>
<name>A0A8X6LMM1_TRICU</name>
<dbReference type="Proteomes" id="UP000887116">
    <property type="component" value="Unassembled WGS sequence"/>
</dbReference>
<keyword evidence="8" id="KW-0472">Membrane</keyword>
<evidence type="ECO:0000313" key="11">
    <source>
        <dbReference type="EMBL" id="GFR13957.1"/>
    </source>
</evidence>
<evidence type="ECO:0000256" key="1">
    <source>
        <dbReference type="ARBA" id="ARBA00001971"/>
    </source>
</evidence>
<evidence type="ECO:0000256" key="2">
    <source>
        <dbReference type="ARBA" id="ARBA00004586"/>
    </source>
</evidence>
<dbReference type="PANTHER" id="PTHR24291">
    <property type="entry name" value="CYTOCHROME P450 FAMILY 4"/>
    <property type="match status" value="1"/>
</dbReference>
<keyword evidence="5" id="KW-0256">Endoplasmic reticulum</keyword>
<dbReference type="PANTHER" id="PTHR24291:SF189">
    <property type="entry name" value="CYTOCHROME P450 4C3-RELATED"/>
    <property type="match status" value="1"/>
</dbReference>
<comment type="similarity">
    <text evidence="3 10">Belongs to the cytochrome P450 family.</text>
</comment>
<evidence type="ECO:0000313" key="12">
    <source>
        <dbReference type="Proteomes" id="UP000887116"/>
    </source>
</evidence>
<protein>
    <submittedName>
        <fullName evidence="11">Cytochrome P450 4V2</fullName>
    </submittedName>
</protein>
<dbReference type="GO" id="GO:0004497">
    <property type="term" value="F:monooxygenase activity"/>
    <property type="evidence" value="ECO:0007669"/>
    <property type="project" value="UniProtKB-KW"/>
</dbReference>
<dbReference type="GO" id="GO:0020037">
    <property type="term" value="F:heme binding"/>
    <property type="evidence" value="ECO:0007669"/>
    <property type="project" value="InterPro"/>
</dbReference>
<dbReference type="PROSITE" id="PS00086">
    <property type="entry name" value="CYTOCHROME_P450"/>
    <property type="match status" value="1"/>
</dbReference>
<dbReference type="GO" id="GO:0005506">
    <property type="term" value="F:iron ion binding"/>
    <property type="evidence" value="ECO:0007669"/>
    <property type="project" value="InterPro"/>
</dbReference>
<dbReference type="InterPro" id="IPR050196">
    <property type="entry name" value="Cytochrome_P450_Monoox"/>
</dbReference>
<dbReference type="PRINTS" id="PR00385">
    <property type="entry name" value="P450"/>
</dbReference>
<evidence type="ECO:0000256" key="10">
    <source>
        <dbReference type="RuleBase" id="RU000461"/>
    </source>
</evidence>
<dbReference type="AlphaFoldDB" id="A0A8X6LMM1"/>
<dbReference type="Pfam" id="PF00067">
    <property type="entry name" value="p450"/>
    <property type="match status" value="1"/>
</dbReference>
<comment type="caution">
    <text evidence="11">The sequence shown here is derived from an EMBL/GenBank/DDBJ whole genome shotgun (WGS) entry which is preliminary data.</text>
</comment>
<evidence type="ECO:0000256" key="4">
    <source>
        <dbReference type="ARBA" id="ARBA00022617"/>
    </source>
</evidence>
<proteinExistence type="inferred from homology"/>
<evidence type="ECO:0000256" key="9">
    <source>
        <dbReference type="PIRSR" id="PIRSR602401-1"/>
    </source>
</evidence>
<evidence type="ECO:0000256" key="5">
    <source>
        <dbReference type="ARBA" id="ARBA00022824"/>
    </source>
</evidence>
<comment type="subcellular location">
    <subcellularLocation>
        <location evidence="2">Endoplasmic reticulum membrane</location>
    </subcellularLocation>
</comment>
<gene>
    <name evidence="11" type="primary">Cyp4v2</name>
    <name evidence="11" type="ORF">TNCT_723341</name>
</gene>
<organism evidence="11 12">
    <name type="scientific">Trichonephila clavata</name>
    <name type="common">Joro spider</name>
    <name type="synonym">Nephila clavata</name>
    <dbReference type="NCBI Taxonomy" id="2740835"/>
    <lineage>
        <taxon>Eukaryota</taxon>
        <taxon>Metazoa</taxon>
        <taxon>Ecdysozoa</taxon>
        <taxon>Arthropoda</taxon>
        <taxon>Chelicerata</taxon>
        <taxon>Arachnida</taxon>
        <taxon>Araneae</taxon>
        <taxon>Araneomorphae</taxon>
        <taxon>Entelegynae</taxon>
        <taxon>Araneoidea</taxon>
        <taxon>Nephilidae</taxon>
        <taxon>Trichonephila</taxon>
    </lineage>
</organism>
<dbReference type="Gene3D" id="1.10.630.10">
    <property type="entry name" value="Cytochrome P450"/>
    <property type="match status" value="1"/>
</dbReference>
<dbReference type="OrthoDB" id="6427845at2759"/>
<keyword evidence="10" id="KW-0560">Oxidoreductase</keyword>
<evidence type="ECO:0000256" key="6">
    <source>
        <dbReference type="ARBA" id="ARBA00023004"/>
    </source>
</evidence>
<reference evidence="11" key="1">
    <citation type="submission" date="2020-07" db="EMBL/GenBank/DDBJ databases">
        <title>Multicomponent nature underlies the extraordinary mechanical properties of spider dragline silk.</title>
        <authorList>
            <person name="Kono N."/>
            <person name="Nakamura H."/>
            <person name="Mori M."/>
            <person name="Yoshida Y."/>
            <person name="Ohtoshi R."/>
            <person name="Malay A.D."/>
            <person name="Moran D.A.P."/>
            <person name="Tomita M."/>
            <person name="Numata K."/>
            <person name="Arakawa K."/>
        </authorList>
    </citation>
    <scope>NUCLEOTIDE SEQUENCE</scope>
</reference>
<evidence type="ECO:0000256" key="8">
    <source>
        <dbReference type="ARBA" id="ARBA00023136"/>
    </source>
</evidence>
<dbReference type="InterPro" id="IPR017972">
    <property type="entry name" value="Cyt_P450_CS"/>
</dbReference>
<dbReference type="InterPro" id="IPR001128">
    <property type="entry name" value="Cyt_P450"/>
</dbReference>
<dbReference type="CDD" id="cd20628">
    <property type="entry name" value="CYP4"/>
    <property type="match status" value="1"/>
</dbReference>
<keyword evidence="6 9" id="KW-0408">Iron</keyword>
<sequence>MEKRATSTLEEEFRRLSLNCLVTVEEDMTNFISDDFDNLNGYHQLFFREGISCVWFFYPLVTVFKAESVEVILNNNEEVKKAWFYEVLKPWLGSSVLISCDKKWRDMRKLLTPIFHFHVLNKFLAIMNKHSRNLGDLFDTFVQQECVDIYSSMPRHSFDTIFECILDKEINTLNHPTGSYLKAVEEVKFLAFERIHNPWFWNDFLFRLSSIGRKYSKCVQVLHNFTNKVISQKRKLKLSSEKEKQPATEELGLIYSETNRKKISFLDLLLDEHLKHGSLSEEAIREQLDTLLFAGHDTTSVSLSFCMWMVGLHPWVQDKIHEEMDAIFDNDDRDATLEDLRKMQYLECVIKETLRLYPPVTQVGRRVRSDLHFRQYTIPKGSECLVNIYVLHRDPEVFPDPEKFDPERFTPENSAGRHPFAFVPFSAGPRNCLGQRFALMKLKIVLSSVFRRYKFRSLNSRDKVNIISDFVLRPADGLQIQIRKRHQNFNFDSVYYYP</sequence>
<feature type="binding site" description="axial binding residue" evidence="9">
    <location>
        <position position="432"/>
    </location>
    <ligand>
        <name>heme</name>
        <dbReference type="ChEBI" id="CHEBI:30413"/>
    </ligand>
    <ligandPart>
        <name>Fe</name>
        <dbReference type="ChEBI" id="CHEBI:18248"/>
    </ligandPart>
</feature>
<evidence type="ECO:0000256" key="3">
    <source>
        <dbReference type="ARBA" id="ARBA00010617"/>
    </source>
</evidence>
<dbReference type="SUPFAM" id="SSF48264">
    <property type="entry name" value="Cytochrome P450"/>
    <property type="match status" value="1"/>
</dbReference>